<evidence type="ECO:0008006" key="4">
    <source>
        <dbReference type="Google" id="ProtNLM"/>
    </source>
</evidence>
<protein>
    <recommendedName>
        <fullName evidence="4">Helix-turn-helix domain-containing protein</fullName>
    </recommendedName>
</protein>
<feature type="compositionally biased region" description="Basic residues" evidence="1">
    <location>
        <begin position="163"/>
        <end position="173"/>
    </location>
</feature>
<proteinExistence type="predicted"/>
<evidence type="ECO:0000313" key="3">
    <source>
        <dbReference type="Proteomes" id="UP001612741"/>
    </source>
</evidence>
<dbReference type="EMBL" id="JBITGY010000001">
    <property type="protein sequence ID" value="MFI6496625.1"/>
    <property type="molecule type" value="Genomic_DNA"/>
</dbReference>
<dbReference type="Proteomes" id="UP001612741">
    <property type="component" value="Unassembled WGS sequence"/>
</dbReference>
<accession>A0ABW7YLX9</accession>
<keyword evidence="3" id="KW-1185">Reference proteome</keyword>
<sequence length="267" mass="29513">MSNDELDAMRTRLSPAQEARAEQCRFVLRGGRRVATTGRSRALLSGSDEVLITVIYLRQVCPQKVLCDLLGINPVTISQAIKATRQLMDEEKISITPTVVRSFTRADDLRAWETSTDPAAHTPAHPTLRALTAPHLTGMNRDQLDSLLEKLIGPYAAAIEQRRHQRGSTRRPGTRGGVFRQKITDGDRTLATILYQRRVCTLNVLAELFNVSKSTLWNAINDVMPVLDTHNAPITPTDHRYLTAADLLASIQAPQGPPPLGNQHVDS</sequence>
<feature type="region of interest" description="Disordered" evidence="1">
    <location>
        <begin position="161"/>
        <end position="180"/>
    </location>
</feature>
<reference evidence="2 3" key="1">
    <citation type="submission" date="2024-10" db="EMBL/GenBank/DDBJ databases">
        <title>The Natural Products Discovery Center: Release of the First 8490 Sequenced Strains for Exploring Actinobacteria Biosynthetic Diversity.</title>
        <authorList>
            <person name="Kalkreuter E."/>
            <person name="Kautsar S.A."/>
            <person name="Yang D."/>
            <person name="Bader C.D."/>
            <person name="Teijaro C.N."/>
            <person name="Fluegel L."/>
            <person name="Davis C.M."/>
            <person name="Simpson J.R."/>
            <person name="Lauterbach L."/>
            <person name="Steele A.D."/>
            <person name="Gui C."/>
            <person name="Meng S."/>
            <person name="Li G."/>
            <person name="Viehrig K."/>
            <person name="Ye F."/>
            <person name="Su P."/>
            <person name="Kiefer A.F."/>
            <person name="Nichols A."/>
            <person name="Cepeda A.J."/>
            <person name="Yan W."/>
            <person name="Fan B."/>
            <person name="Jiang Y."/>
            <person name="Adhikari A."/>
            <person name="Zheng C.-J."/>
            <person name="Schuster L."/>
            <person name="Cowan T.M."/>
            <person name="Smanski M.J."/>
            <person name="Chevrette M.G."/>
            <person name="De Carvalho L.P.S."/>
            <person name="Shen B."/>
        </authorList>
    </citation>
    <scope>NUCLEOTIDE SEQUENCE [LARGE SCALE GENOMIC DNA]</scope>
    <source>
        <strain evidence="2 3">NPDC050545</strain>
    </source>
</reference>
<name>A0ABW7YLX9_9ACTN</name>
<organism evidence="2 3">
    <name type="scientific">Nonomuraea typhae</name>
    <dbReference type="NCBI Taxonomy" id="2603600"/>
    <lineage>
        <taxon>Bacteria</taxon>
        <taxon>Bacillati</taxon>
        <taxon>Actinomycetota</taxon>
        <taxon>Actinomycetes</taxon>
        <taxon>Streptosporangiales</taxon>
        <taxon>Streptosporangiaceae</taxon>
        <taxon>Nonomuraea</taxon>
    </lineage>
</organism>
<evidence type="ECO:0000256" key="1">
    <source>
        <dbReference type="SAM" id="MobiDB-lite"/>
    </source>
</evidence>
<dbReference type="RefSeq" id="WP_397078851.1">
    <property type="nucleotide sequence ID" value="NZ_JBITGY010000001.1"/>
</dbReference>
<gene>
    <name evidence="2" type="ORF">ACIBG2_04530</name>
</gene>
<evidence type="ECO:0000313" key="2">
    <source>
        <dbReference type="EMBL" id="MFI6496625.1"/>
    </source>
</evidence>
<comment type="caution">
    <text evidence="2">The sequence shown here is derived from an EMBL/GenBank/DDBJ whole genome shotgun (WGS) entry which is preliminary data.</text>
</comment>